<name>A0A0F9EMF6_9ZZZZ</name>
<organism evidence="1">
    <name type="scientific">marine sediment metagenome</name>
    <dbReference type="NCBI Taxonomy" id="412755"/>
    <lineage>
        <taxon>unclassified sequences</taxon>
        <taxon>metagenomes</taxon>
        <taxon>ecological metagenomes</taxon>
    </lineage>
</organism>
<sequence length="51" mass="5919">MTKIYLVVGYDYEYSNIRVAYRNKEMAETLADALNECDSTYVYKVQEIGLA</sequence>
<reference evidence="1" key="1">
    <citation type="journal article" date="2015" name="Nature">
        <title>Complex archaea that bridge the gap between prokaryotes and eukaryotes.</title>
        <authorList>
            <person name="Spang A."/>
            <person name="Saw J.H."/>
            <person name="Jorgensen S.L."/>
            <person name="Zaremba-Niedzwiedzka K."/>
            <person name="Martijn J."/>
            <person name="Lind A.E."/>
            <person name="van Eijk R."/>
            <person name="Schleper C."/>
            <person name="Guy L."/>
            <person name="Ettema T.J."/>
        </authorList>
    </citation>
    <scope>NUCLEOTIDE SEQUENCE</scope>
</reference>
<comment type="caution">
    <text evidence="1">The sequence shown here is derived from an EMBL/GenBank/DDBJ whole genome shotgun (WGS) entry which is preliminary data.</text>
</comment>
<evidence type="ECO:0000313" key="1">
    <source>
        <dbReference type="EMBL" id="KKL67431.1"/>
    </source>
</evidence>
<dbReference type="EMBL" id="LAZR01026858">
    <property type="protein sequence ID" value="KKL67431.1"/>
    <property type="molecule type" value="Genomic_DNA"/>
</dbReference>
<dbReference type="AlphaFoldDB" id="A0A0F9EMF6"/>
<protein>
    <submittedName>
        <fullName evidence="1">Uncharacterized protein</fullName>
    </submittedName>
</protein>
<proteinExistence type="predicted"/>
<gene>
    <name evidence="1" type="ORF">LCGC14_2135010</name>
</gene>
<accession>A0A0F9EMF6</accession>